<reference evidence="6" key="1">
    <citation type="submission" date="2020-01" db="EMBL/GenBank/DDBJ databases">
        <authorList>
            <person name="Mishra B."/>
        </authorList>
    </citation>
    <scope>NUCLEOTIDE SEQUENCE [LARGE SCALE GENOMIC DNA]</scope>
</reference>
<dbReference type="Proteomes" id="UP000467841">
    <property type="component" value="Unassembled WGS sequence"/>
</dbReference>
<evidence type="ECO:0000313" key="7">
    <source>
        <dbReference type="Proteomes" id="UP000467841"/>
    </source>
</evidence>
<protein>
    <recommendedName>
        <fullName evidence="5">Phorbol-ester/DAG-type domain-containing protein</fullName>
    </recommendedName>
</protein>
<dbReference type="PROSITE" id="PS50081">
    <property type="entry name" value="ZF_DAG_PE_2"/>
    <property type="match status" value="1"/>
</dbReference>
<keyword evidence="3" id="KW-0863">Zinc-finger</keyword>
<accession>A0A6D2HYT9</accession>
<evidence type="ECO:0000256" key="4">
    <source>
        <dbReference type="ARBA" id="ARBA00022833"/>
    </source>
</evidence>
<dbReference type="PANTHER" id="PTHR32410:SF154">
    <property type="entry name" value="CHP-RICH ZINC FINGER PROTEIN-LIKE-RELATED"/>
    <property type="match status" value="1"/>
</dbReference>
<feature type="domain" description="Phorbol-ester/DAG-type" evidence="5">
    <location>
        <begin position="15"/>
        <end position="73"/>
    </location>
</feature>
<organism evidence="6 7">
    <name type="scientific">Microthlaspi erraticum</name>
    <dbReference type="NCBI Taxonomy" id="1685480"/>
    <lineage>
        <taxon>Eukaryota</taxon>
        <taxon>Viridiplantae</taxon>
        <taxon>Streptophyta</taxon>
        <taxon>Embryophyta</taxon>
        <taxon>Tracheophyta</taxon>
        <taxon>Spermatophyta</taxon>
        <taxon>Magnoliopsida</taxon>
        <taxon>eudicotyledons</taxon>
        <taxon>Gunneridae</taxon>
        <taxon>Pentapetalae</taxon>
        <taxon>rosids</taxon>
        <taxon>malvids</taxon>
        <taxon>Brassicales</taxon>
        <taxon>Brassicaceae</taxon>
        <taxon>Coluteocarpeae</taxon>
        <taxon>Microthlaspi</taxon>
    </lineage>
</organism>
<keyword evidence="2" id="KW-0677">Repeat</keyword>
<evidence type="ECO:0000259" key="5">
    <source>
        <dbReference type="PROSITE" id="PS50081"/>
    </source>
</evidence>
<name>A0A6D2HYT9_9BRAS</name>
<dbReference type="OrthoDB" id="938199at2759"/>
<dbReference type="SMART" id="SM00249">
    <property type="entry name" value="PHD"/>
    <property type="match status" value="4"/>
</dbReference>
<dbReference type="Pfam" id="PF03107">
    <property type="entry name" value="C1_2"/>
    <property type="match status" value="7"/>
</dbReference>
<dbReference type="InterPro" id="IPR002219">
    <property type="entry name" value="PKC_DAG/PE"/>
</dbReference>
<dbReference type="InterPro" id="IPR054483">
    <property type="entry name" value="DC1-like_CT"/>
</dbReference>
<gene>
    <name evidence="6" type="ORF">MERR_LOCUS7041</name>
</gene>
<dbReference type="EMBL" id="CACVBM020000488">
    <property type="protein sequence ID" value="CAA7019806.1"/>
    <property type="molecule type" value="Genomic_DNA"/>
</dbReference>
<dbReference type="InterPro" id="IPR004146">
    <property type="entry name" value="DC1"/>
</dbReference>
<dbReference type="AlphaFoldDB" id="A0A6D2HYT9"/>
<dbReference type="PANTHER" id="PTHR32410">
    <property type="entry name" value="CYSTEINE/HISTIDINE-RICH C1 DOMAIN FAMILY PROTEIN"/>
    <property type="match status" value="1"/>
</dbReference>
<dbReference type="InterPro" id="IPR001965">
    <property type="entry name" value="Znf_PHD"/>
</dbReference>
<dbReference type="Pfam" id="PF22926">
    <property type="entry name" value="C1-like_CT"/>
    <property type="match status" value="1"/>
</dbReference>
<evidence type="ECO:0000256" key="2">
    <source>
        <dbReference type="ARBA" id="ARBA00022737"/>
    </source>
</evidence>
<dbReference type="InterPro" id="IPR046349">
    <property type="entry name" value="C1-like_sf"/>
</dbReference>
<keyword evidence="1" id="KW-0479">Metal-binding</keyword>
<dbReference type="InterPro" id="IPR053192">
    <property type="entry name" value="Vacuole_Formation_Reg"/>
</dbReference>
<dbReference type="GO" id="GO:0008270">
    <property type="term" value="F:zinc ion binding"/>
    <property type="evidence" value="ECO:0007669"/>
    <property type="project" value="UniProtKB-KW"/>
</dbReference>
<proteinExistence type="predicted"/>
<keyword evidence="7" id="KW-1185">Reference proteome</keyword>
<dbReference type="SUPFAM" id="SSF57889">
    <property type="entry name" value="Cysteine-rich domain"/>
    <property type="match status" value="5"/>
</dbReference>
<evidence type="ECO:0000313" key="6">
    <source>
        <dbReference type="EMBL" id="CAA7019806.1"/>
    </source>
</evidence>
<comment type="caution">
    <text evidence="6">The sequence shown here is derived from an EMBL/GenBank/DDBJ whole genome shotgun (WGS) entry which is preliminary data.</text>
</comment>
<sequence>MFFHERCSNAPYKIDHPFYKCDYPLFLQTHPGKSKATCASCRHKIPKDIKHYQCLKCGFKLHIYCATYTPPEVIDVPENHDHKLKLEMVETHFTCVACGKDGDGYSYKCHQCQVSFHVKCQKYAGEVNHPLHIHPLKLFKGEPPAYTKGKCCLCGDELVDGVFYHCDLCNFSLDLHCCLYPPQVAFHDRDIHGHMLCLMPKLISFTCTTCGLKGDRSPFVCLQCSFTAHIGCFGFPRVININRHDHRVSFTTLLGVVDSVCGVCQEKMDWTCGGYSCHKCPNSMFHTKCALRRDVSDRIELKDKPEEDEDIEPFKVIGENTIQHFSHKEHNLRLDKSGIFVEERGSCEACSYPILHHSFYSCMSCSFILHESCASLPKRKRHVVSNKQYVLHTAQDNFSKCKACGVFYNGSKYECQTHGLDMRCAAVSEPLNHPSHPENPLFYTSPKGVCTACKLEASHVLRCVAAGCGYVLDFKCALLPDVVKHRVDDHLLSLCYGEDGSSGIYWCDICEKVTDLKRWFYTCKDCGVALHIDCVLGDFRSFKPGKALTTYTLGMVATQFFVVRNDSMSRPLCSECGSRCISPIILKVLDDDGKSTDKYCCSINCAHVNIVRADEHLTLRRIQSF</sequence>
<keyword evidence="4" id="KW-0862">Zinc</keyword>
<evidence type="ECO:0000256" key="3">
    <source>
        <dbReference type="ARBA" id="ARBA00022771"/>
    </source>
</evidence>
<evidence type="ECO:0000256" key="1">
    <source>
        <dbReference type="ARBA" id="ARBA00022723"/>
    </source>
</evidence>